<feature type="region of interest" description="Disordered" evidence="1">
    <location>
        <begin position="409"/>
        <end position="438"/>
    </location>
</feature>
<protein>
    <submittedName>
        <fullName evidence="2">Protein 2</fullName>
    </submittedName>
</protein>
<feature type="region of interest" description="Disordered" evidence="1">
    <location>
        <begin position="25"/>
        <end position="103"/>
    </location>
</feature>
<feature type="compositionally biased region" description="Acidic residues" evidence="1">
    <location>
        <begin position="41"/>
        <end position="75"/>
    </location>
</feature>
<organism evidence="2">
    <name type="scientific">Ranunculus virus 1</name>
    <dbReference type="NCBI Taxonomy" id="2977983"/>
    <lineage>
        <taxon>Viruses</taxon>
        <taxon>Riboviria</taxon>
        <taxon>Orthornavirae</taxon>
        <taxon>Negarnaviricota</taxon>
        <taxon>Haploviricotina</taxon>
        <taxon>Monjiviricetes</taxon>
        <taxon>Mononegavirales</taxon>
        <taxon>Rhabdoviridae</taxon>
        <taxon>Betarhabdovirinae</taxon>
        <taxon>Varicosavirus</taxon>
        <taxon>Varicosavirus ranunculi</taxon>
    </lineage>
</organism>
<proteinExistence type="predicted"/>
<reference evidence="2" key="1">
    <citation type="journal article" date="2022" name="bioRxiv">
        <title>Unlocking the hidden genetic diversity of varicosaviruses, the neglected plant rhabdoviruses.</title>
        <authorList>
            <person name="Bejerman N."/>
            <person name="Dietzgen R.G."/>
            <person name="Debat H."/>
        </authorList>
    </citation>
    <scope>NUCLEOTIDE SEQUENCE</scope>
</reference>
<dbReference type="EMBL" id="BK061798">
    <property type="protein sequence ID" value="DAZ90794.1"/>
    <property type="molecule type" value="Viral_cRNA"/>
</dbReference>
<evidence type="ECO:0000256" key="1">
    <source>
        <dbReference type="SAM" id="MobiDB-lite"/>
    </source>
</evidence>
<feature type="compositionally biased region" description="Basic and acidic residues" evidence="1">
    <location>
        <begin position="409"/>
        <end position="426"/>
    </location>
</feature>
<feature type="compositionally biased region" description="Basic residues" evidence="1">
    <location>
        <begin position="427"/>
        <end position="438"/>
    </location>
</feature>
<name>A0A9N6YJD8_9RHAB</name>
<sequence>MQQSSFPDILPKDFSDIVERGGHIMSEAGDLFDETKVLDGSYEDSEDEQTPVEGSPEDASDSEENSDNAYEEDAPPDMNTTRAKGKAAVVGHQETPDPNDELTKDMRNIEEQGLRNMLEEDLHSVIAETQLKMDSDDPNQIRENLLGSGSTPQMLTKQMEQFTSRLNEGLYTSHKKLEQEAEYAFETIASESLRRNEGHEVTMKRWLKKLHRTFPSKVEKTFFDVLKNHPEITIANLKWILMGWDLRGDHNVVEIKNAVTAINEQTHRQISSLDQFNKKAGNLIDGFQSAMKDMIETATEKKTMIKVPSKVSKSTKSKASLSATPSVISDAWVNFTKKGDLEKVKKLVELSGLSLSQIKEIVPGKEYINVLLNLVHEMTEDEDWRTADTESGHRLLQTDILAGLKATKESLESDVTRQVPSKEKPPKSSKSKSQKTSK</sequence>
<accession>A0A9N6YJD8</accession>
<evidence type="ECO:0000313" key="2">
    <source>
        <dbReference type="EMBL" id="DAZ90794.1"/>
    </source>
</evidence>